<name>A0ABV4X3M2_9CYAN</name>
<evidence type="ECO:0000313" key="3">
    <source>
        <dbReference type="EMBL" id="MFB2877384.1"/>
    </source>
</evidence>
<evidence type="ECO:0000313" key="4">
    <source>
        <dbReference type="Proteomes" id="UP001576774"/>
    </source>
</evidence>
<evidence type="ECO:0000256" key="1">
    <source>
        <dbReference type="SAM" id="MobiDB-lite"/>
    </source>
</evidence>
<reference evidence="3 4" key="1">
    <citation type="submission" date="2024-09" db="EMBL/GenBank/DDBJ databases">
        <title>Floridaenema gen nov. (Aerosakkonemataceae, Aerosakkonematales ord. nov., Cyanobacteria) from benthic tropical and subtropical fresh waters, with the description of four new species.</title>
        <authorList>
            <person name="Moretto J.A."/>
            <person name="Berthold D.E."/>
            <person name="Lefler F.W."/>
            <person name="Huang I.-S."/>
            <person name="Laughinghouse H. IV."/>
        </authorList>
    </citation>
    <scope>NUCLEOTIDE SEQUENCE [LARGE SCALE GENOMIC DNA]</scope>
    <source>
        <strain evidence="3 4">BLCC-F46</strain>
    </source>
</reference>
<dbReference type="Pfam" id="PF13699">
    <property type="entry name" value="eCIS_core"/>
    <property type="match status" value="1"/>
</dbReference>
<sequence>MSMRSQIQKKPVSSSYSPPAQKATSWQRPFSDPVHDAKPDETVQSKIAPDAGFNLLQMKLFPDAPTPVQAKLSVGAPGDKYEQQADSVATKVMTMPAPENEEPIQREALPEEKKEEKVQTKPLAATVTPLVQRETAAEEPQEEEVQAKALSGNTIQRETAAEEPQEEEVQAKAESEGKSSNNSNLESQLNGSKGGGSPLPDEVRAFMEPRFGADFSGVRVHTDGAAVQMNKELGAQAFAHGSDIYYGAGKSPGNDELTAHEMTHVLQQTGGAQLQAKLPQQDVQPVNIGMGDQAWVQRYPDTSFEIVRMGLANAVLEQGMSQVIEKKKTKDDLLNEAFWMAYPEMNGKAINGVSDPKQKQTYIDAYLHIKNNLYPKVKKQEKRKVKHTTGKQVDTYLKASPFIKKYVEDKFKAGTQAEGHVHIHTPEDFVKECVKYLMARNNPDTGTFYTKKEAKKEEPKINAFRDGTEIHIHQERGEAGTAIHESIHLFSNDSYKSKVGFNANEGTTEYFTRLICTEQKIKRGKFYTDQHKSIEKLVGASSKDKLAGAYFQGKVAELQTALDAKGKDTFSNWISFMKKGKYADANALL</sequence>
<evidence type="ECO:0000259" key="2">
    <source>
        <dbReference type="Pfam" id="PF13699"/>
    </source>
</evidence>
<feature type="compositionally biased region" description="Basic and acidic residues" evidence="1">
    <location>
        <begin position="33"/>
        <end position="43"/>
    </location>
</feature>
<keyword evidence="4" id="KW-1185">Reference proteome</keyword>
<organism evidence="3 4">
    <name type="scientific">Floridaenema aerugineum BLCC-F46</name>
    <dbReference type="NCBI Taxonomy" id="3153654"/>
    <lineage>
        <taxon>Bacteria</taxon>
        <taxon>Bacillati</taxon>
        <taxon>Cyanobacteriota</taxon>
        <taxon>Cyanophyceae</taxon>
        <taxon>Oscillatoriophycideae</taxon>
        <taxon>Aerosakkonematales</taxon>
        <taxon>Aerosakkonemataceae</taxon>
        <taxon>Floridanema</taxon>
        <taxon>Floridanema aerugineum</taxon>
    </lineage>
</organism>
<dbReference type="Proteomes" id="UP001576774">
    <property type="component" value="Unassembled WGS sequence"/>
</dbReference>
<feature type="compositionally biased region" description="Low complexity" evidence="1">
    <location>
        <begin position="179"/>
        <end position="191"/>
    </location>
</feature>
<gene>
    <name evidence="3" type="ORF">ACE1CC_10910</name>
</gene>
<dbReference type="EMBL" id="JBHFNQ010000086">
    <property type="protein sequence ID" value="MFB2877384.1"/>
    <property type="molecule type" value="Genomic_DNA"/>
</dbReference>
<proteinExistence type="predicted"/>
<feature type="domain" description="eCIS core" evidence="2">
    <location>
        <begin position="198"/>
        <end position="271"/>
    </location>
</feature>
<feature type="region of interest" description="Disordered" evidence="1">
    <location>
        <begin position="1"/>
        <end position="48"/>
    </location>
</feature>
<dbReference type="RefSeq" id="WP_413270484.1">
    <property type="nucleotide sequence ID" value="NZ_JBHFNQ010000086.1"/>
</dbReference>
<protein>
    <submittedName>
        <fullName evidence="3">DUF4157 domain-containing protein</fullName>
    </submittedName>
</protein>
<feature type="compositionally biased region" description="Polar residues" evidence="1">
    <location>
        <begin position="1"/>
        <end position="28"/>
    </location>
</feature>
<feature type="region of interest" description="Disordered" evidence="1">
    <location>
        <begin position="96"/>
        <end position="203"/>
    </location>
</feature>
<feature type="compositionally biased region" description="Basic and acidic residues" evidence="1">
    <location>
        <begin position="103"/>
        <end position="119"/>
    </location>
</feature>
<comment type="caution">
    <text evidence="3">The sequence shown here is derived from an EMBL/GenBank/DDBJ whole genome shotgun (WGS) entry which is preliminary data.</text>
</comment>
<accession>A0ABV4X3M2</accession>
<dbReference type="InterPro" id="IPR025295">
    <property type="entry name" value="eCIS_core_dom"/>
</dbReference>